<dbReference type="Pfam" id="PF07859">
    <property type="entry name" value="Abhydrolase_3"/>
    <property type="match status" value="1"/>
</dbReference>
<evidence type="ECO:0000313" key="6">
    <source>
        <dbReference type="Proteomes" id="UP000326289"/>
    </source>
</evidence>
<keyword evidence="2 5" id="KW-0378">Hydrolase</keyword>
<dbReference type="InterPro" id="IPR050300">
    <property type="entry name" value="GDXG_lipolytic_enzyme"/>
</dbReference>
<evidence type="ECO:0000256" key="2">
    <source>
        <dbReference type="ARBA" id="ARBA00022801"/>
    </source>
</evidence>
<dbReference type="Gene3D" id="3.40.50.1820">
    <property type="entry name" value="alpha/beta hydrolase"/>
    <property type="match status" value="1"/>
</dbReference>
<feature type="domain" description="Alpha/beta hydrolase fold-3" evidence="4">
    <location>
        <begin position="126"/>
        <end position="365"/>
    </location>
</feature>
<dbReference type="InterPro" id="IPR029058">
    <property type="entry name" value="AB_hydrolase_fold"/>
</dbReference>
<dbReference type="AlphaFoldDB" id="A0A5N6JIW2"/>
<protein>
    <submittedName>
        <fullName evidence="5">Alpha/beta-hydrolase</fullName>
    </submittedName>
</protein>
<dbReference type="InterPro" id="IPR013094">
    <property type="entry name" value="AB_hydrolase_3"/>
</dbReference>
<dbReference type="SUPFAM" id="SSF53474">
    <property type="entry name" value="alpha/beta-Hydrolases"/>
    <property type="match status" value="1"/>
</dbReference>
<keyword evidence="6" id="KW-1185">Reference proteome</keyword>
<dbReference type="PROSITE" id="PS01174">
    <property type="entry name" value="LIPASE_GDXG_SER"/>
    <property type="match status" value="1"/>
</dbReference>
<feature type="active site" evidence="3">
    <location>
        <position position="207"/>
    </location>
</feature>
<organism evidence="5 6">
    <name type="scientific">Aspergillus minisclerotigenes</name>
    <dbReference type="NCBI Taxonomy" id="656917"/>
    <lineage>
        <taxon>Eukaryota</taxon>
        <taxon>Fungi</taxon>
        <taxon>Dikarya</taxon>
        <taxon>Ascomycota</taxon>
        <taxon>Pezizomycotina</taxon>
        <taxon>Eurotiomycetes</taxon>
        <taxon>Eurotiomycetidae</taxon>
        <taxon>Eurotiales</taxon>
        <taxon>Aspergillaceae</taxon>
        <taxon>Aspergillus</taxon>
        <taxon>Aspergillus subgen. Circumdati</taxon>
    </lineage>
</organism>
<evidence type="ECO:0000256" key="3">
    <source>
        <dbReference type="PROSITE-ProRule" id="PRU10038"/>
    </source>
</evidence>
<gene>
    <name evidence="5" type="ORF">BDV30DRAFT_203306</name>
</gene>
<comment type="similarity">
    <text evidence="1">Belongs to the 'GDXG' lipolytic enzyme family.</text>
</comment>
<dbReference type="PANTHER" id="PTHR48081">
    <property type="entry name" value="AB HYDROLASE SUPERFAMILY PROTEIN C4A8.06C"/>
    <property type="match status" value="1"/>
</dbReference>
<dbReference type="PANTHER" id="PTHR48081:SF7">
    <property type="entry name" value="ALPHA_BETA HYDROLASE FOLD-3 DOMAIN-CONTAINING PROTEIN"/>
    <property type="match status" value="1"/>
</dbReference>
<sequence>MDFQNAQHLVTAAQKVRAEYLKGAHTTAISVQQNTTCRDDPVKGPLWVSKFSLPSPTDDNSRELLLRLIDEANEHLVRYDRPASAPLDFEWVGYRSNVQKDTPEPKIGEQEKFERLMAETKSPLTILYLYGGSFVLNSPSSYRRHATSLAQATGAKVLLVRQRLAPQNPFPAALLDAFQAYLTLLSPPEGSTHKAVPASSIVVAGDSSGACLALGLLQVLLRLQRRDATITFHGAKQAPVVPAGMSLLSPVADLTNAFPSYERHAYCDIFPTPIEKLPYLEKTFPTCPAWPTRPPRANLYCEAGMLAHPLASPAAADDWTGACPLWLGSGQEQIVDASRLVAREVHRVGGSITLREYENMPHTFFFVFRMAPQTKQILAECAQAIVRFGRGERPPSSAQFIRARGLTAEPLVVEDLVPFTVEQAREWMWIKTHGYKVPAFHQEGRSSL</sequence>
<dbReference type="GO" id="GO:0016787">
    <property type="term" value="F:hydrolase activity"/>
    <property type="evidence" value="ECO:0007669"/>
    <property type="project" value="UniProtKB-KW"/>
</dbReference>
<reference evidence="5 6" key="1">
    <citation type="submission" date="2019-04" db="EMBL/GenBank/DDBJ databases">
        <title>Fungal friends and foes A comparative genomics study of 23 Aspergillus species from section Flavi.</title>
        <authorList>
            <consortium name="DOE Joint Genome Institute"/>
            <person name="Kjaerbolling I."/>
            <person name="Vesth T.C."/>
            <person name="Frisvad J.C."/>
            <person name="Nybo J.L."/>
            <person name="Theobald S."/>
            <person name="Kildgaard S."/>
            <person name="Petersen T.I."/>
            <person name="Kuo A."/>
            <person name="Sato A."/>
            <person name="Lyhne E.K."/>
            <person name="Kogle M.E."/>
            <person name="Wiebenga A."/>
            <person name="Kun R.S."/>
            <person name="Lubbers R.J."/>
            <person name="Makela M.R."/>
            <person name="Barry K."/>
            <person name="Chovatia M."/>
            <person name="Clum A."/>
            <person name="Daum C."/>
            <person name="Haridas S."/>
            <person name="He G."/>
            <person name="LaButti K."/>
            <person name="Lipzen A."/>
            <person name="Mondo S."/>
            <person name="Pangilinan J."/>
            <person name="Riley R."/>
            <person name="Salamov A."/>
            <person name="Simmons B.A."/>
            <person name="Magnuson J.K."/>
            <person name="Henrissat B."/>
            <person name="Mortensen U.H."/>
            <person name="Larsen T.O."/>
            <person name="De vries R.P."/>
            <person name="Grigoriev I.V."/>
            <person name="Machida M."/>
            <person name="Baker S.E."/>
            <person name="Andersen M.R."/>
        </authorList>
    </citation>
    <scope>NUCLEOTIDE SEQUENCE [LARGE SCALE GENOMIC DNA]</scope>
    <source>
        <strain evidence="5 6">CBS 117635</strain>
    </source>
</reference>
<dbReference type="EMBL" id="ML732767">
    <property type="protein sequence ID" value="KAB8278608.1"/>
    <property type="molecule type" value="Genomic_DNA"/>
</dbReference>
<dbReference type="Proteomes" id="UP000326289">
    <property type="component" value="Unassembled WGS sequence"/>
</dbReference>
<proteinExistence type="inferred from homology"/>
<accession>A0A5N6JIW2</accession>
<evidence type="ECO:0000313" key="5">
    <source>
        <dbReference type="EMBL" id="KAB8278608.1"/>
    </source>
</evidence>
<dbReference type="InterPro" id="IPR033140">
    <property type="entry name" value="Lipase_GDXG_put_SER_AS"/>
</dbReference>
<evidence type="ECO:0000256" key="1">
    <source>
        <dbReference type="ARBA" id="ARBA00010515"/>
    </source>
</evidence>
<name>A0A5N6JIW2_9EURO</name>
<evidence type="ECO:0000259" key="4">
    <source>
        <dbReference type="Pfam" id="PF07859"/>
    </source>
</evidence>